<name>A0ABS1Y7U4_9CORY</name>
<accession>A0ABS1Y7U4</accession>
<evidence type="ECO:0000313" key="3">
    <source>
        <dbReference type="Proteomes" id="UP001518680"/>
    </source>
</evidence>
<keyword evidence="1" id="KW-0812">Transmembrane</keyword>
<evidence type="ECO:0000256" key="1">
    <source>
        <dbReference type="SAM" id="Phobius"/>
    </source>
</evidence>
<gene>
    <name evidence="2" type="ORF">GWO63_009430</name>
</gene>
<protein>
    <submittedName>
        <fullName evidence="2">Uncharacterized protein</fullName>
    </submittedName>
</protein>
<organism evidence="2 3">
    <name type="scientific">Corynebacterium macginleyi</name>
    <dbReference type="NCBI Taxonomy" id="38290"/>
    <lineage>
        <taxon>Bacteria</taxon>
        <taxon>Bacillati</taxon>
        <taxon>Actinomycetota</taxon>
        <taxon>Actinomycetes</taxon>
        <taxon>Mycobacteriales</taxon>
        <taxon>Corynebacteriaceae</taxon>
        <taxon>Corynebacterium</taxon>
    </lineage>
</organism>
<evidence type="ECO:0000313" key="2">
    <source>
        <dbReference type="EMBL" id="MBM0244466.1"/>
    </source>
</evidence>
<keyword evidence="1" id="KW-0472">Membrane</keyword>
<dbReference type="RefSeq" id="WP_121953362.1">
    <property type="nucleotide sequence ID" value="NZ_CP068291.1"/>
</dbReference>
<comment type="caution">
    <text evidence="2">The sequence shown here is derived from an EMBL/GenBank/DDBJ whole genome shotgun (WGS) entry which is preliminary data.</text>
</comment>
<feature type="transmembrane region" description="Helical" evidence="1">
    <location>
        <begin position="27"/>
        <end position="46"/>
    </location>
</feature>
<feature type="transmembrane region" description="Helical" evidence="1">
    <location>
        <begin position="58"/>
        <end position="80"/>
    </location>
</feature>
<keyword evidence="3" id="KW-1185">Reference proteome</keyword>
<proteinExistence type="predicted"/>
<keyword evidence="1" id="KW-1133">Transmembrane helix</keyword>
<sequence length="124" mass="12890">MGLPADEVFPADPAQAGFTKQQRSCRLAGLLLILALLLISIAMSLANDSYPLANPGILGVNAGAALGTVVTGLISFLTLIEPTTGDAVRHWGVGSTTGMPSGISSASYPSSRWEWCSDSRCRNP</sequence>
<dbReference type="Proteomes" id="UP001518680">
    <property type="component" value="Unassembled WGS sequence"/>
</dbReference>
<dbReference type="EMBL" id="JAACBX020000002">
    <property type="protein sequence ID" value="MBM0244466.1"/>
    <property type="molecule type" value="Genomic_DNA"/>
</dbReference>
<reference evidence="2 3" key="1">
    <citation type="submission" date="2021-01" db="EMBL/GenBank/DDBJ databases">
        <title>Complete genome sequences of Corynebacterium macginleyi strains isolated from infectious keratitis.</title>
        <authorList>
            <person name="Sagerfors S."/>
            <person name="Poehlein A."/>
            <person name="Soderquist B."/>
            <person name="Bruggemann H."/>
        </authorList>
    </citation>
    <scope>NUCLEOTIDE SEQUENCE [LARGE SCALE GENOMIC DNA]</scope>
    <source>
        <strain evidence="2 3">12T220</strain>
    </source>
</reference>